<comment type="similarity">
    <text evidence="2">Belongs to the peptidase S54 family.</text>
</comment>
<evidence type="ECO:0000256" key="1">
    <source>
        <dbReference type="ARBA" id="ARBA00004141"/>
    </source>
</evidence>
<dbReference type="PANTHER" id="PTHR43731:SF14">
    <property type="entry name" value="PRESENILIN-ASSOCIATED RHOMBOID-LIKE PROTEIN, MITOCHONDRIAL"/>
    <property type="match status" value="1"/>
</dbReference>
<accession>K0SSA4</accession>
<protein>
    <recommendedName>
        <fullName evidence="9">Peptidase S54 rhomboid domain-containing protein</fullName>
    </recommendedName>
</protein>
<comment type="subcellular location">
    <subcellularLocation>
        <location evidence="1">Membrane</location>
        <topology evidence="1">Multi-pass membrane protein</topology>
    </subcellularLocation>
</comment>
<evidence type="ECO:0000256" key="3">
    <source>
        <dbReference type="ARBA" id="ARBA00022692"/>
    </source>
</evidence>
<keyword evidence="4" id="KW-0378">Hydrolase</keyword>
<evidence type="ECO:0000259" key="9">
    <source>
        <dbReference type="Pfam" id="PF01694"/>
    </source>
</evidence>
<dbReference type="Proteomes" id="UP000266841">
    <property type="component" value="Unassembled WGS sequence"/>
</dbReference>
<dbReference type="Gene3D" id="1.20.1540.10">
    <property type="entry name" value="Rhomboid-like"/>
    <property type="match status" value="1"/>
</dbReference>
<keyword evidence="11" id="KW-1185">Reference proteome</keyword>
<dbReference type="InterPro" id="IPR035952">
    <property type="entry name" value="Rhomboid-like_sf"/>
</dbReference>
<keyword evidence="5 8" id="KW-1133">Transmembrane helix</keyword>
<proteinExistence type="inferred from homology"/>
<feature type="compositionally biased region" description="Polar residues" evidence="7">
    <location>
        <begin position="329"/>
        <end position="338"/>
    </location>
</feature>
<feature type="compositionally biased region" description="Basic and acidic residues" evidence="7">
    <location>
        <begin position="315"/>
        <end position="324"/>
    </location>
</feature>
<dbReference type="SUPFAM" id="SSF144091">
    <property type="entry name" value="Rhomboid-like"/>
    <property type="match status" value="1"/>
</dbReference>
<comment type="caution">
    <text evidence="10">The sequence shown here is derived from an EMBL/GenBank/DDBJ whole genome shotgun (WGS) entry which is preliminary data.</text>
</comment>
<evidence type="ECO:0000256" key="8">
    <source>
        <dbReference type="SAM" id="Phobius"/>
    </source>
</evidence>
<reference evidence="10 11" key="1">
    <citation type="journal article" date="2012" name="Genome Biol.">
        <title>Genome and low-iron response of an oceanic diatom adapted to chronic iron limitation.</title>
        <authorList>
            <person name="Lommer M."/>
            <person name="Specht M."/>
            <person name="Roy A.S."/>
            <person name="Kraemer L."/>
            <person name="Andreson R."/>
            <person name="Gutowska M.A."/>
            <person name="Wolf J."/>
            <person name="Bergner S.V."/>
            <person name="Schilhabel M.B."/>
            <person name="Klostermeier U.C."/>
            <person name="Beiko R.G."/>
            <person name="Rosenstiel P."/>
            <person name="Hippler M."/>
            <person name="Laroche J."/>
        </authorList>
    </citation>
    <scope>NUCLEOTIDE SEQUENCE [LARGE SCALE GENOMIC DNA]</scope>
    <source>
        <strain evidence="10 11">CCMP1005</strain>
    </source>
</reference>
<evidence type="ECO:0000256" key="7">
    <source>
        <dbReference type="SAM" id="MobiDB-lite"/>
    </source>
</evidence>
<evidence type="ECO:0000313" key="10">
    <source>
        <dbReference type="EMBL" id="EJK61157.1"/>
    </source>
</evidence>
<dbReference type="AlphaFoldDB" id="K0SSA4"/>
<organism evidence="10 11">
    <name type="scientific">Thalassiosira oceanica</name>
    <name type="common">Marine diatom</name>
    <dbReference type="NCBI Taxonomy" id="159749"/>
    <lineage>
        <taxon>Eukaryota</taxon>
        <taxon>Sar</taxon>
        <taxon>Stramenopiles</taxon>
        <taxon>Ochrophyta</taxon>
        <taxon>Bacillariophyta</taxon>
        <taxon>Coscinodiscophyceae</taxon>
        <taxon>Thalassiosirophycidae</taxon>
        <taxon>Thalassiosirales</taxon>
        <taxon>Thalassiosiraceae</taxon>
        <taxon>Thalassiosira</taxon>
    </lineage>
</organism>
<feature type="region of interest" description="Disordered" evidence="7">
    <location>
        <begin position="315"/>
        <end position="347"/>
    </location>
</feature>
<feature type="transmembrane region" description="Helical" evidence="8">
    <location>
        <begin position="89"/>
        <end position="109"/>
    </location>
</feature>
<evidence type="ECO:0000256" key="5">
    <source>
        <dbReference type="ARBA" id="ARBA00022989"/>
    </source>
</evidence>
<evidence type="ECO:0000256" key="6">
    <source>
        <dbReference type="ARBA" id="ARBA00023136"/>
    </source>
</evidence>
<dbReference type="GO" id="GO:0004252">
    <property type="term" value="F:serine-type endopeptidase activity"/>
    <property type="evidence" value="ECO:0007669"/>
    <property type="project" value="InterPro"/>
</dbReference>
<feature type="transmembrane region" description="Helical" evidence="8">
    <location>
        <begin position="269"/>
        <end position="289"/>
    </location>
</feature>
<evidence type="ECO:0000256" key="4">
    <source>
        <dbReference type="ARBA" id="ARBA00022801"/>
    </source>
</evidence>
<dbReference type="InterPro" id="IPR050925">
    <property type="entry name" value="Rhomboid_protease_S54"/>
</dbReference>
<dbReference type="Pfam" id="PF01694">
    <property type="entry name" value="Rhomboid"/>
    <property type="match status" value="2"/>
</dbReference>
<sequence>MSTASRATTALQVIIGVNVLVHLLRDDLRPYLSIRNTYSVGDGSLKAMLLSIVYHVDTSHLLVNMLSLYRYGSELFVSTSSKRWSDTTRVVLCYVLCGLGAFFGVEFLSRYHEAEWHRRVASARRAGRCTHWLCGAINDALGVDASSLITDLLADAKTSMMNSDSLLVRRKLLKIQLFTPSRTRTLTPLVSSQGMFHFQQIKRIGASGVVYGWMGMRLTTSWLSQYHRRMDALDFFFVVLSIAYDFRQSPLTLDDIRLSALMKSDGIDHQAHIMGALFGIMLAVILIQWDKLCDYLKFRRGAGRRLGSRWEDEQRIRQRENDRRRNSRLINENAGNSSSRRRERTML</sequence>
<dbReference type="PANTHER" id="PTHR43731">
    <property type="entry name" value="RHOMBOID PROTEASE"/>
    <property type="match status" value="1"/>
</dbReference>
<dbReference type="EMBL" id="AGNL01020347">
    <property type="protein sequence ID" value="EJK61157.1"/>
    <property type="molecule type" value="Genomic_DNA"/>
</dbReference>
<gene>
    <name evidence="10" type="ORF">THAOC_18399</name>
</gene>
<dbReference type="GO" id="GO:0016020">
    <property type="term" value="C:membrane"/>
    <property type="evidence" value="ECO:0007669"/>
    <property type="project" value="UniProtKB-SubCell"/>
</dbReference>
<keyword evidence="6 8" id="KW-0472">Membrane</keyword>
<evidence type="ECO:0000313" key="11">
    <source>
        <dbReference type="Proteomes" id="UP000266841"/>
    </source>
</evidence>
<evidence type="ECO:0000256" key="2">
    <source>
        <dbReference type="ARBA" id="ARBA00009045"/>
    </source>
</evidence>
<feature type="domain" description="Peptidase S54 rhomboid" evidence="9">
    <location>
        <begin position="47"/>
        <end position="111"/>
    </location>
</feature>
<name>K0SSA4_THAOC</name>
<keyword evidence="3 8" id="KW-0812">Transmembrane</keyword>
<feature type="domain" description="Peptidase S54 rhomboid" evidence="9">
    <location>
        <begin position="203"/>
        <end position="288"/>
    </location>
</feature>
<dbReference type="InterPro" id="IPR022764">
    <property type="entry name" value="Peptidase_S54_rhomboid_dom"/>
</dbReference>
<feature type="transmembrane region" description="Helical" evidence="8">
    <location>
        <begin position="6"/>
        <end position="24"/>
    </location>
</feature>